<comment type="caution">
    <text evidence="1">The sequence shown here is derived from an EMBL/GenBank/DDBJ whole genome shotgun (WGS) entry which is preliminary data.</text>
</comment>
<protein>
    <submittedName>
        <fullName evidence="1">Uncharacterized protein</fullName>
    </submittedName>
</protein>
<accession>A0A9Q0S753</accession>
<gene>
    <name evidence="1" type="ORF">Bhyg_03007</name>
</gene>
<dbReference type="AlphaFoldDB" id="A0A9Q0S753"/>
<name>A0A9Q0S753_9DIPT</name>
<organism evidence="1 2">
    <name type="scientific">Pseudolycoriella hygida</name>
    <dbReference type="NCBI Taxonomy" id="35572"/>
    <lineage>
        <taxon>Eukaryota</taxon>
        <taxon>Metazoa</taxon>
        <taxon>Ecdysozoa</taxon>
        <taxon>Arthropoda</taxon>
        <taxon>Hexapoda</taxon>
        <taxon>Insecta</taxon>
        <taxon>Pterygota</taxon>
        <taxon>Neoptera</taxon>
        <taxon>Endopterygota</taxon>
        <taxon>Diptera</taxon>
        <taxon>Nematocera</taxon>
        <taxon>Sciaroidea</taxon>
        <taxon>Sciaridae</taxon>
        <taxon>Pseudolycoriella</taxon>
    </lineage>
</organism>
<dbReference type="EMBL" id="WJQU01000001">
    <property type="protein sequence ID" value="KAJ6647784.1"/>
    <property type="molecule type" value="Genomic_DNA"/>
</dbReference>
<proteinExistence type="predicted"/>
<sequence>MAMTLEMSHQTSLVFEFFVANMAFLSRLMRIDHVQENQMSSSKRLLANITLKLVFFTLVINKFGIGTDVQCRDTLDDQPIRLVKDVLKKYDLWLFRTENLNEKTDLFYTIGAFMIDVYNDAKRVFLSANSWPSRQISHQIAMRFKNNSSVSTQLNFQYTTPKNHGEFLDCILNMSDGGKSVPTSVVLQQETSKKHLN</sequence>
<evidence type="ECO:0000313" key="1">
    <source>
        <dbReference type="EMBL" id="KAJ6647784.1"/>
    </source>
</evidence>
<dbReference type="OrthoDB" id="6585618at2759"/>
<dbReference type="Proteomes" id="UP001151699">
    <property type="component" value="Chromosome A"/>
</dbReference>
<reference evidence="1" key="1">
    <citation type="submission" date="2022-07" db="EMBL/GenBank/DDBJ databases">
        <authorList>
            <person name="Trinca V."/>
            <person name="Uliana J.V.C."/>
            <person name="Torres T.T."/>
            <person name="Ward R.J."/>
            <person name="Monesi N."/>
        </authorList>
    </citation>
    <scope>NUCLEOTIDE SEQUENCE</scope>
    <source>
        <strain evidence="1">HSMRA1968</strain>
        <tissue evidence="1">Whole embryos</tissue>
    </source>
</reference>
<evidence type="ECO:0000313" key="2">
    <source>
        <dbReference type="Proteomes" id="UP001151699"/>
    </source>
</evidence>
<keyword evidence="2" id="KW-1185">Reference proteome</keyword>